<protein>
    <submittedName>
        <fullName evidence="7">AI-2E family transporter</fullName>
    </submittedName>
</protein>
<dbReference type="RefSeq" id="WP_186832984.1">
    <property type="nucleotide sequence ID" value="NZ_JAEQMG010000048.1"/>
</dbReference>
<keyword evidence="5 6" id="KW-0472">Membrane</keyword>
<organism evidence="7 8">
    <name type="scientific">Ruminococcus difficilis</name>
    <dbReference type="NCBI Taxonomy" id="2763069"/>
    <lineage>
        <taxon>Bacteria</taxon>
        <taxon>Bacillati</taxon>
        <taxon>Bacillota</taxon>
        <taxon>Clostridia</taxon>
        <taxon>Eubacteriales</taxon>
        <taxon>Oscillospiraceae</taxon>
        <taxon>Ruminococcus</taxon>
    </lineage>
</organism>
<dbReference type="AlphaFoldDB" id="A0A934WPG9"/>
<keyword evidence="3 6" id="KW-0812">Transmembrane</keyword>
<feature type="transmembrane region" description="Helical" evidence="6">
    <location>
        <begin position="64"/>
        <end position="87"/>
    </location>
</feature>
<comment type="similarity">
    <text evidence="2">Belongs to the autoinducer-2 exporter (AI-2E) (TC 2.A.86) family.</text>
</comment>
<comment type="subcellular location">
    <subcellularLocation>
        <location evidence="1">Membrane</location>
        <topology evidence="1">Multi-pass membrane protein</topology>
    </subcellularLocation>
</comment>
<dbReference type="PANTHER" id="PTHR21716:SF68">
    <property type="entry name" value="TRANSPORT PROTEIN YTVI-RELATED"/>
    <property type="match status" value="1"/>
</dbReference>
<evidence type="ECO:0000256" key="4">
    <source>
        <dbReference type="ARBA" id="ARBA00022989"/>
    </source>
</evidence>
<evidence type="ECO:0000313" key="8">
    <source>
        <dbReference type="Proteomes" id="UP000633365"/>
    </source>
</evidence>
<gene>
    <name evidence="7" type="ORF">JKK62_04985</name>
</gene>
<feature type="transmembrane region" description="Helical" evidence="6">
    <location>
        <begin position="219"/>
        <end position="241"/>
    </location>
</feature>
<feature type="transmembrane region" description="Helical" evidence="6">
    <location>
        <begin position="195"/>
        <end position="213"/>
    </location>
</feature>
<evidence type="ECO:0000256" key="5">
    <source>
        <dbReference type="ARBA" id="ARBA00023136"/>
    </source>
</evidence>
<dbReference type="GO" id="GO:0016020">
    <property type="term" value="C:membrane"/>
    <property type="evidence" value="ECO:0007669"/>
    <property type="project" value="UniProtKB-SubCell"/>
</dbReference>
<name>A0A934WPG9_9FIRM</name>
<comment type="caution">
    <text evidence="7">The sequence shown here is derived from an EMBL/GenBank/DDBJ whole genome shotgun (WGS) entry which is preliminary data.</text>
</comment>
<dbReference type="GO" id="GO:0055085">
    <property type="term" value="P:transmembrane transport"/>
    <property type="evidence" value="ECO:0007669"/>
    <property type="project" value="TreeGrafter"/>
</dbReference>
<keyword evidence="8" id="KW-1185">Reference proteome</keyword>
<keyword evidence="4 6" id="KW-1133">Transmembrane helix</keyword>
<feature type="transmembrane region" description="Helical" evidence="6">
    <location>
        <begin position="12"/>
        <end position="29"/>
    </location>
</feature>
<evidence type="ECO:0000256" key="1">
    <source>
        <dbReference type="ARBA" id="ARBA00004141"/>
    </source>
</evidence>
<dbReference type="PANTHER" id="PTHR21716">
    <property type="entry name" value="TRANSMEMBRANE PROTEIN"/>
    <property type="match status" value="1"/>
</dbReference>
<dbReference type="InterPro" id="IPR002549">
    <property type="entry name" value="AI-2E-like"/>
</dbReference>
<evidence type="ECO:0000256" key="6">
    <source>
        <dbReference type="SAM" id="Phobius"/>
    </source>
</evidence>
<dbReference type="EMBL" id="JAEQMG010000048">
    <property type="protein sequence ID" value="MBK6088011.1"/>
    <property type="molecule type" value="Genomic_DNA"/>
</dbReference>
<dbReference type="Pfam" id="PF01594">
    <property type="entry name" value="AI-2E_transport"/>
    <property type="match status" value="1"/>
</dbReference>
<feature type="transmembrane region" description="Helical" evidence="6">
    <location>
        <begin position="35"/>
        <end position="52"/>
    </location>
</feature>
<feature type="transmembrane region" description="Helical" evidence="6">
    <location>
        <begin position="293"/>
        <end position="315"/>
    </location>
</feature>
<sequence length="333" mass="37491">MKARFFSGKPRLVFFFGYTLIFILAVQAAAFVLPFFLSLLIAVLMKPLYGCLRTSFRFRSSFAATTLTLLVFGVIFAVIGIILYLAVSQALSLLEDYRGVIVDLFRSPELFDTLKEHIFSGDLLNTVTSVATTLFHAVPLGITFVIVTFALTVFFLHHIDGLRDDLLYRAGEYRDVLGSVMHIAGDTLRRLIRSYLILYAITFVEAVFIFYLTGVEYPIAFAFVTAVADILPILGPGTVYVPLAVVFILQKNYIGGVILLIYFLLTVIIRQILEPRIVSDQVKVHPLVVLSAIYFSIVSMNIWVLFYVVSIFIAYRVLNTARVFDTDSNKRNL</sequence>
<evidence type="ECO:0000256" key="3">
    <source>
        <dbReference type="ARBA" id="ARBA00022692"/>
    </source>
</evidence>
<feature type="transmembrane region" description="Helical" evidence="6">
    <location>
        <begin position="253"/>
        <end position="273"/>
    </location>
</feature>
<reference evidence="7" key="1">
    <citation type="submission" date="2021-01" db="EMBL/GenBank/DDBJ databases">
        <title>Genome public.</title>
        <authorList>
            <person name="Liu C."/>
            <person name="Sun Q."/>
        </authorList>
    </citation>
    <scope>NUCLEOTIDE SEQUENCE</scope>
    <source>
        <strain evidence="7">M6</strain>
    </source>
</reference>
<feature type="transmembrane region" description="Helical" evidence="6">
    <location>
        <begin position="134"/>
        <end position="156"/>
    </location>
</feature>
<proteinExistence type="inferred from homology"/>
<evidence type="ECO:0000313" key="7">
    <source>
        <dbReference type="EMBL" id="MBK6088011.1"/>
    </source>
</evidence>
<dbReference type="Proteomes" id="UP000633365">
    <property type="component" value="Unassembled WGS sequence"/>
</dbReference>
<accession>A0A934WPG9</accession>
<evidence type="ECO:0000256" key="2">
    <source>
        <dbReference type="ARBA" id="ARBA00009773"/>
    </source>
</evidence>